<reference evidence="1 2" key="1">
    <citation type="submission" date="2018-08" db="EMBL/GenBank/DDBJ databases">
        <title>A genome reference for cultivated species of the human gut microbiota.</title>
        <authorList>
            <person name="Zou Y."/>
            <person name="Xue W."/>
            <person name="Luo G."/>
        </authorList>
    </citation>
    <scope>NUCLEOTIDE SEQUENCE [LARGE SCALE GENOMIC DNA]</scope>
    <source>
        <strain evidence="1 2">AF39-4</strain>
    </source>
</reference>
<evidence type="ECO:0000313" key="2">
    <source>
        <dbReference type="Proteomes" id="UP000284267"/>
    </source>
</evidence>
<comment type="caution">
    <text evidence="1">The sequence shown here is derived from an EMBL/GenBank/DDBJ whole genome shotgun (WGS) entry which is preliminary data.</text>
</comment>
<name>A0A415HVD9_9FIRM</name>
<organism evidence="1 2">
    <name type="scientific">Blautia obeum</name>
    <dbReference type="NCBI Taxonomy" id="40520"/>
    <lineage>
        <taxon>Bacteria</taxon>
        <taxon>Bacillati</taxon>
        <taxon>Bacillota</taxon>
        <taxon>Clostridia</taxon>
        <taxon>Lachnospirales</taxon>
        <taxon>Lachnospiraceae</taxon>
        <taxon>Blautia</taxon>
    </lineage>
</organism>
<evidence type="ECO:0000313" key="1">
    <source>
        <dbReference type="EMBL" id="RHK98217.1"/>
    </source>
</evidence>
<dbReference type="RefSeq" id="WP_118367467.1">
    <property type="nucleotide sequence ID" value="NZ_CABJDZ010000001.1"/>
</dbReference>
<sequence length="98" mass="11202">MALIKSDILFKVCGAKSVGKQKVKVKPVEHHYEKDGEPEYIKYGCPLCESLGNAYRKFYSHSSGLFDKDKQFNQFSFSKGTPNCPICGINIDWDYKKQ</sequence>
<accession>A0A415HVD9</accession>
<protein>
    <submittedName>
        <fullName evidence="1">Uncharacterized protein</fullName>
    </submittedName>
</protein>
<dbReference type="AlphaFoldDB" id="A0A415HVD9"/>
<dbReference type="Proteomes" id="UP000284267">
    <property type="component" value="Unassembled WGS sequence"/>
</dbReference>
<dbReference type="EMBL" id="QROE01000001">
    <property type="protein sequence ID" value="RHK98217.1"/>
    <property type="molecule type" value="Genomic_DNA"/>
</dbReference>
<gene>
    <name evidence="1" type="ORF">DW040_02625</name>
</gene>
<proteinExistence type="predicted"/>